<dbReference type="Proteomes" id="UP000479293">
    <property type="component" value="Unassembled WGS sequence"/>
</dbReference>
<feature type="chain" id="PRO_5028847615" description="Outer membrane beta-barrel protein" evidence="1">
    <location>
        <begin position="22"/>
        <end position="195"/>
    </location>
</feature>
<evidence type="ECO:0000256" key="1">
    <source>
        <dbReference type="SAM" id="SignalP"/>
    </source>
</evidence>
<gene>
    <name evidence="2" type="ORF">GBK04_16005</name>
</gene>
<reference evidence="2 3" key="1">
    <citation type="submission" date="2019-10" db="EMBL/GenBank/DDBJ databases">
        <title>Draft Genome Sequence of Cytophagaceae sp. SJW1-29.</title>
        <authorList>
            <person name="Choi A."/>
        </authorList>
    </citation>
    <scope>NUCLEOTIDE SEQUENCE [LARGE SCALE GENOMIC DNA]</scope>
    <source>
        <strain evidence="2 3">SJW1-29</strain>
    </source>
</reference>
<accession>A0A7C9BKG7</accession>
<keyword evidence="3" id="KW-1185">Reference proteome</keyword>
<organism evidence="2 3">
    <name type="scientific">Salmonirosea aquatica</name>
    <dbReference type="NCBI Taxonomy" id="2654236"/>
    <lineage>
        <taxon>Bacteria</taxon>
        <taxon>Pseudomonadati</taxon>
        <taxon>Bacteroidota</taxon>
        <taxon>Cytophagia</taxon>
        <taxon>Cytophagales</taxon>
        <taxon>Spirosomataceae</taxon>
        <taxon>Salmonirosea</taxon>
    </lineage>
</organism>
<dbReference type="RefSeq" id="WP_152761344.1">
    <property type="nucleotide sequence ID" value="NZ_WHLY01000002.1"/>
</dbReference>
<evidence type="ECO:0000313" key="2">
    <source>
        <dbReference type="EMBL" id="MPR34815.1"/>
    </source>
</evidence>
<dbReference type="EMBL" id="WHLY01000002">
    <property type="protein sequence ID" value="MPR34815.1"/>
    <property type="molecule type" value="Genomic_DNA"/>
</dbReference>
<dbReference type="AlphaFoldDB" id="A0A7C9BKG7"/>
<evidence type="ECO:0008006" key="4">
    <source>
        <dbReference type="Google" id="ProtNLM"/>
    </source>
</evidence>
<name>A0A7C9BKG7_9BACT</name>
<proteinExistence type="predicted"/>
<sequence>MKKSIPLLFLAGSLSVQLSLAQVPRPDRAPSGPPLTISVFSESISLPTLAHLQKGGIGIKVGTELYYRNRPGSQTFQSINLGYYHHPGVQSGLFASTEVGYRKYFGAVYAEASLGMGTLLLHPVAPSYERSSPDFPKAAAYQFKLMPSARLGAGYRFRNRTSVFTRYELFGEMPFSQILLPHQALHVGARVPFLN</sequence>
<evidence type="ECO:0000313" key="3">
    <source>
        <dbReference type="Proteomes" id="UP000479293"/>
    </source>
</evidence>
<feature type="signal peptide" evidence="1">
    <location>
        <begin position="1"/>
        <end position="21"/>
    </location>
</feature>
<protein>
    <recommendedName>
        <fullName evidence="4">Outer membrane beta-barrel protein</fullName>
    </recommendedName>
</protein>
<comment type="caution">
    <text evidence="2">The sequence shown here is derived from an EMBL/GenBank/DDBJ whole genome shotgun (WGS) entry which is preliminary data.</text>
</comment>
<keyword evidence="1" id="KW-0732">Signal</keyword>